<sequence length="435" mass="45384">MKFLAPALALATSNLALLSTAAPTAEAVNSVKRADSSSSGLTTVTDIPKGAVGVLYGILEGACSADWKCTITVTGSIQSLLVDGDKYTGQATVSGWCDQGKCYGSVDAPVTATAPFTITCDEAAVSSSSSGGACTGTVYGAVSAIFANGDQIVLQMAQVKTYLLAPTFTSRPTGPIALGTIIADPFAPHRALTAADPGAPAPPIDTVVELDRTIHRSTSRAARLGLWAQFLASVGGSVGAERGCDASAEYTMSALRTVCYREEPGEEEIRARVAAPRVRRAMRAGGLRARPVYMVTGVKIAEGLVVATERVVRRGGGVGAAAPVVEGVSVGADVALEREEGERDEFRVGDDVVFAYQLLEIGLKGWREKTVRVNEFRSKASFLGGEEEEESDVEIETSAATAESLLKPGRKDVVLEASEVQDGEERCLCIAVRST</sequence>
<keyword evidence="3" id="KW-1185">Reference proteome</keyword>
<evidence type="ECO:0000313" key="2">
    <source>
        <dbReference type="EMBL" id="KAL1617276.1"/>
    </source>
</evidence>
<organism evidence="2 3">
    <name type="scientific">Neofusicoccum ribis</name>
    <dbReference type="NCBI Taxonomy" id="45134"/>
    <lineage>
        <taxon>Eukaryota</taxon>
        <taxon>Fungi</taxon>
        <taxon>Dikarya</taxon>
        <taxon>Ascomycota</taxon>
        <taxon>Pezizomycotina</taxon>
        <taxon>Dothideomycetes</taxon>
        <taxon>Dothideomycetes incertae sedis</taxon>
        <taxon>Botryosphaeriales</taxon>
        <taxon>Botryosphaeriaceae</taxon>
        <taxon>Neofusicoccum</taxon>
    </lineage>
</organism>
<gene>
    <name evidence="2" type="ORF">SLS56_011047</name>
</gene>
<dbReference type="EMBL" id="JAJVDC020000236">
    <property type="protein sequence ID" value="KAL1617276.1"/>
    <property type="molecule type" value="Genomic_DNA"/>
</dbReference>
<comment type="caution">
    <text evidence="2">The sequence shown here is derived from an EMBL/GenBank/DDBJ whole genome shotgun (WGS) entry which is preliminary data.</text>
</comment>
<reference evidence="2 3" key="1">
    <citation type="submission" date="2024-02" db="EMBL/GenBank/DDBJ databases">
        <title>De novo assembly and annotation of 12 fungi associated with fruit tree decline syndrome in Ontario, Canada.</title>
        <authorList>
            <person name="Sulman M."/>
            <person name="Ellouze W."/>
            <person name="Ilyukhin E."/>
        </authorList>
    </citation>
    <scope>NUCLEOTIDE SEQUENCE [LARGE SCALE GENOMIC DNA]</scope>
    <source>
        <strain evidence="2 3">M1-105</strain>
    </source>
</reference>
<dbReference type="Proteomes" id="UP001521116">
    <property type="component" value="Unassembled WGS sequence"/>
</dbReference>
<protein>
    <submittedName>
        <fullName evidence="2">Uncharacterized protein</fullName>
    </submittedName>
</protein>
<feature type="signal peptide" evidence="1">
    <location>
        <begin position="1"/>
        <end position="27"/>
    </location>
</feature>
<accession>A0ABR3SD46</accession>
<name>A0ABR3SD46_9PEZI</name>
<proteinExistence type="predicted"/>
<evidence type="ECO:0000256" key="1">
    <source>
        <dbReference type="SAM" id="SignalP"/>
    </source>
</evidence>
<keyword evidence="1" id="KW-0732">Signal</keyword>
<evidence type="ECO:0000313" key="3">
    <source>
        <dbReference type="Proteomes" id="UP001521116"/>
    </source>
</evidence>
<feature type="chain" id="PRO_5047364869" evidence="1">
    <location>
        <begin position="28"/>
        <end position="435"/>
    </location>
</feature>